<gene>
    <name evidence="2" type="ORF">EA660_14925</name>
</gene>
<dbReference type="RefSeq" id="WP_130552257.1">
    <property type="nucleotide sequence ID" value="NZ_SHMC01000006.1"/>
</dbReference>
<organism evidence="2 3">
    <name type="scientific">Pseudoxanthomonas winnipegensis</name>
    <dbReference type="NCBI Taxonomy" id="2480810"/>
    <lineage>
        <taxon>Bacteria</taxon>
        <taxon>Pseudomonadati</taxon>
        <taxon>Pseudomonadota</taxon>
        <taxon>Gammaproteobacteria</taxon>
        <taxon>Lysobacterales</taxon>
        <taxon>Lysobacteraceae</taxon>
        <taxon>Pseudoxanthomonas</taxon>
    </lineage>
</organism>
<dbReference type="EMBL" id="SHMC01000006">
    <property type="protein sequence ID" value="TAA23232.1"/>
    <property type="molecule type" value="Genomic_DNA"/>
</dbReference>
<sequence>MRKDVAATSLRRGWRRALGIGAIAGSGAGLAVLTQQAASGQVTQPIAWLLLGLFAVAYGVGIVAGLALIEGWSTAPALGVAFWLPQTLQVYSPLVSYQFWAPFNLSVWFDGSNGAMGFVGRLGAMSHLVLGGGGVWGAGLNLSAVAIAILLYMTARNDVAVSPAPDGAPSPGG</sequence>
<keyword evidence="1" id="KW-1133">Transmembrane helix</keyword>
<keyword evidence="1" id="KW-0472">Membrane</keyword>
<dbReference type="AlphaFoldDB" id="A0A4Q8L651"/>
<feature type="transmembrane region" description="Helical" evidence="1">
    <location>
        <begin position="90"/>
        <end position="109"/>
    </location>
</feature>
<evidence type="ECO:0000313" key="2">
    <source>
        <dbReference type="EMBL" id="TAA23232.1"/>
    </source>
</evidence>
<evidence type="ECO:0000313" key="3">
    <source>
        <dbReference type="Proteomes" id="UP000292627"/>
    </source>
</evidence>
<accession>A0A4Q8L651</accession>
<feature type="transmembrane region" description="Helical" evidence="1">
    <location>
        <begin position="46"/>
        <end position="69"/>
    </location>
</feature>
<name>A0A4Q8L651_9GAMM</name>
<proteinExistence type="predicted"/>
<reference evidence="2 3" key="1">
    <citation type="submission" date="2019-02" db="EMBL/GenBank/DDBJ databases">
        <title>WGS of Pseudoxanthomonas species novum from clinical isolates.</title>
        <authorList>
            <person name="Bernier A.-M."/>
            <person name="Bernard K."/>
            <person name="Vachon A."/>
        </authorList>
    </citation>
    <scope>NUCLEOTIDE SEQUENCE [LARGE SCALE GENOMIC DNA]</scope>
    <source>
        <strain evidence="2 3">NML171200</strain>
    </source>
</reference>
<protein>
    <submittedName>
        <fullName evidence="2">Uncharacterized protein</fullName>
    </submittedName>
</protein>
<feature type="transmembrane region" description="Helical" evidence="1">
    <location>
        <begin position="129"/>
        <end position="152"/>
    </location>
</feature>
<evidence type="ECO:0000256" key="1">
    <source>
        <dbReference type="SAM" id="Phobius"/>
    </source>
</evidence>
<keyword evidence="1" id="KW-0812">Transmembrane</keyword>
<comment type="caution">
    <text evidence="2">The sequence shown here is derived from an EMBL/GenBank/DDBJ whole genome shotgun (WGS) entry which is preliminary data.</text>
</comment>
<dbReference type="Proteomes" id="UP000292627">
    <property type="component" value="Unassembled WGS sequence"/>
</dbReference>